<protein>
    <submittedName>
        <fullName evidence="1">Uncharacterized protein</fullName>
    </submittedName>
</protein>
<dbReference type="EMBL" id="AEWX01000005">
    <property type="protein sequence ID" value="EGC20933.1"/>
    <property type="molecule type" value="Genomic_DNA"/>
</dbReference>
<gene>
    <name evidence="1" type="ORF">HMPREF9141_0573</name>
</gene>
<comment type="caution">
    <text evidence="1">The sequence shown here is derived from an EMBL/GenBank/DDBJ whole genome shotgun (WGS) entry which is preliminary data.</text>
</comment>
<dbReference type="HOGENOM" id="CLU_205949_0_0_10"/>
<sequence length="68" mass="7885">MHKEIMEEKKYITPTTEVVHMTTENIMITASPGVGGNYNPSEEIGAKKNDFFEEDVVVEWPSYNFWDE</sequence>
<reference evidence="1 2" key="1">
    <citation type="submission" date="2011-01" db="EMBL/GenBank/DDBJ databases">
        <authorList>
            <person name="Muzny D."/>
            <person name="Qin X."/>
            <person name="Deng J."/>
            <person name="Jiang H."/>
            <person name="Liu Y."/>
            <person name="Qu J."/>
            <person name="Song X.-Z."/>
            <person name="Zhang L."/>
            <person name="Thornton R."/>
            <person name="Coyle M."/>
            <person name="Francisco L."/>
            <person name="Jackson L."/>
            <person name="Javaid M."/>
            <person name="Korchina V."/>
            <person name="Kovar C."/>
            <person name="Mata R."/>
            <person name="Mathew T."/>
            <person name="Ngo R."/>
            <person name="Nguyen L."/>
            <person name="Nguyen N."/>
            <person name="Okwuonu G."/>
            <person name="Ongeri F."/>
            <person name="Pham C."/>
            <person name="Simmons D."/>
            <person name="Wilczek-Boney K."/>
            <person name="Hale W."/>
            <person name="Jakkamsetti A."/>
            <person name="Pham P."/>
            <person name="Ruth R."/>
            <person name="San Lucas F."/>
            <person name="Warren J."/>
            <person name="Zhang J."/>
            <person name="Zhao Z."/>
            <person name="Zhou C."/>
            <person name="Zhu D."/>
            <person name="Lee S."/>
            <person name="Bess C."/>
            <person name="Blankenburg K."/>
            <person name="Forbes L."/>
            <person name="Fu Q."/>
            <person name="Gubbala S."/>
            <person name="Hirani K."/>
            <person name="Jayaseelan J.C."/>
            <person name="Lara F."/>
            <person name="Munidasa M."/>
            <person name="Palculict T."/>
            <person name="Patil S."/>
            <person name="Pu L.-L."/>
            <person name="Saada N."/>
            <person name="Tang L."/>
            <person name="Weissenberger G."/>
            <person name="Zhu Y."/>
            <person name="Hemphill L."/>
            <person name="Shang Y."/>
            <person name="Youmans B."/>
            <person name="Ayvaz T."/>
            <person name="Ross M."/>
            <person name="Santibanez J."/>
            <person name="Aqrawi P."/>
            <person name="Gross S."/>
            <person name="Joshi V."/>
            <person name="Fowler G."/>
            <person name="Nazareth L."/>
            <person name="Reid J."/>
            <person name="Worley K."/>
            <person name="Petrosino J."/>
            <person name="Highlander S."/>
            <person name="Gibbs R."/>
        </authorList>
    </citation>
    <scope>NUCLEOTIDE SEQUENCE [LARGE SCALE GENOMIC DNA]</scope>
    <source>
        <strain evidence="1 2">DSM 16608</strain>
    </source>
</reference>
<keyword evidence="2" id="KW-1185">Reference proteome</keyword>
<evidence type="ECO:0000313" key="1">
    <source>
        <dbReference type="EMBL" id="EGC20933.1"/>
    </source>
</evidence>
<evidence type="ECO:0000313" key="2">
    <source>
        <dbReference type="Proteomes" id="UP000005697"/>
    </source>
</evidence>
<proteinExistence type="predicted"/>
<dbReference type="Proteomes" id="UP000005697">
    <property type="component" value="Unassembled WGS sequence"/>
</dbReference>
<organism evidence="1 2">
    <name type="scientific">Prevotella multiformis DSM 16608</name>
    <dbReference type="NCBI Taxonomy" id="888743"/>
    <lineage>
        <taxon>Bacteria</taxon>
        <taxon>Pseudomonadati</taxon>
        <taxon>Bacteroidota</taxon>
        <taxon>Bacteroidia</taxon>
        <taxon>Bacteroidales</taxon>
        <taxon>Prevotellaceae</taxon>
        <taxon>Prevotella</taxon>
    </lineage>
</organism>
<dbReference type="AlphaFoldDB" id="F0F4Q7"/>
<name>F0F4Q7_9BACT</name>
<accession>F0F4Q7</accession>
<dbReference type="STRING" id="888743.HMPREF9141_0573"/>